<keyword evidence="2" id="KW-0808">Transferase</keyword>
<accession>A0ABW5DUB2</accession>
<dbReference type="CDD" id="cd02440">
    <property type="entry name" value="AdoMet_MTases"/>
    <property type="match status" value="1"/>
</dbReference>
<dbReference type="EMBL" id="JBHUIP010000012">
    <property type="protein sequence ID" value="MFD2264039.1"/>
    <property type="molecule type" value="Genomic_DNA"/>
</dbReference>
<dbReference type="InterPro" id="IPR029063">
    <property type="entry name" value="SAM-dependent_MTases_sf"/>
</dbReference>
<comment type="caution">
    <text evidence="2">The sequence shown here is derived from an EMBL/GenBank/DDBJ whole genome shotgun (WGS) entry which is preliminary data.</text>
</comment>
<organism evidence="2 3">
    <name type="scientific">Lacibacterium aquatile</name>
    <dbReference type="NCBI Taxonomy" id="1168082"/>
    <lineage>
        <taxon>Bacteria</taxon>
        <taxon>Pseudomonadati</taxon>
        <taxon>Pseudomonadota</taxon>
        <taxon>Alphaproteobacteria</taxon>
        <taxon>Rhodospirillales</taxon>
        <taxon>Rhodospirillaceae</taxon>
    </lineage>
</organism>
<gene>
    <name evidence="2" type="ORF">ACFSM5_14150</name>
</gene>
<dbReference type="Pfam" id="PF08241">
    <property type="entry name" value="Methyltransf_11"/>
    <property type="match status" value="1"/>
</dbReference>
<dbReference type="GO" id="GO:0032259">
    <property type="term" value="P:methylation"/>
    <property type="evidence" value="ECO:0007669"/>
    <property type="project" value="UniProtKB-KW"/>
</dbReference>
<protein>
    <submittedName>
        <fullName evidence="2">Class I SAM-dependent methyltransferase</fullName>
        <ecNumber evidence="2">2.1.1.-</ecNumber>
    </submittedName>
</protein>
<dbReference type="RefSeq" id="WP_379877080.1">
    <property type="nucleotide sequence ID" value="NZ_JBHUIP010000012.1"/>
</dbReference>
<name>A0ABW5DUB2_9PROT</name>
<sequence length="265" mass="28911">MTSPTNFSVKDEIALYWDSRAEGFDASWGHGIHTEDERQAWLDLFTRHIGPLQGKRILELGSGTGIISSLLAGAGAEVTGVDLGEKMLAKARAKAADKGLPIQFIYGDAEDPMVPQGGFDAVVNRHLVWTLPNPSQALTSWRRLLKPGGRLLIIDGEWTDRRLLWRIRTKLAEKLAARMGQPPRPNIADAGSPYAQISAHLPFRGEGAPAEAVMGLVAEAGFADVSRDAMAAIVRAQRKAADLPQWLRSFNQRRYAVAAVNPAKE</sequence>
<dbReference type="Gene3D" id="3.40.50.150">
    <property type="entry name" value="Vaccinia Virus protein VP39"/>
    <property type="match status" value="1"/>
</dbReference>
<dbReference type="GO" id="GO:0008168">
    <property type="term" value="F:methyltransferase activity"/>
    <property type="evidence" value="ECO:0007669"/>
    <property type="project" value="UniProtKB-KW"/>
</dbReference>
<dbReference type="InterPro" id="IPR050508">
    <property type="entry name" value="Methyltransf_Superfamily"/>
</dbReference>
<dbReference type="InterPro" id="IPR013216">
    <property type="entry name" value="Methyltransf_11"/>
</dbReference>
<feature type="domain" description="Methyltransferase type 11" evidence="1">
    <location>
        <begin position="58"/>
        <end position="153"/>
    </location>
</feature>
<keyword evidence="3" id="KW-1185">Reference proteome</keyword>
<evidence type="ECO:0000313" key="2">
    <source>
        <dbReference type="EMBL" id="MFD2264039.1"/>
    </source>
</evidence>
<dbReference type="PANTHER" id="PTHR42912:SF80">
    <property type="entry name" value="METHYLTRANSFERASE DOMAIN-CONTAINING PROTEIN"/>
    <property type="match status" value="1"/>
</dbReference>
<evidence type="ECO:0000313" key="3">
    <source>
        <dbReference type="Proteomes" id="UP001597295"/>
    </source>
</evidence>
<dbReference type="PANTHER" id="PTHR42912">
    <property type="entry name" value="METHYLTRANSFERASE"/>
    <property type="match status" value="1"/>
</dbReference>
<dbReference type="Proteomes" id="UP001597295">
    <property type="component" value="Unassembled WGS sequence"/>
</dbReference>
<keyword evidence="2" id="KW-0489">Methyltransferase</keyword>
<dbReference type="SUPFAM" id="SSF53335">
    <property type="entry name" value="S-adenosyl-L-methionine-dependent methyltransferases"/>
    <property type="match status" value="1"/>
</dbReference>
<reference evidence="3" key="1">
    <citation type="journal article" date="2019" name="Int. J. Syst. Evol. Microbiol.">
        <title>The Global Catalogue of Microorganisms (GCM) 10K type strain sequencing project: providing services to taxonomists for standard genome sequencing and annotation.</title>
        <authorList>
            <consortium name="The Broad Institute Genomics Platform"/>
            <consortium name="The Broad Institute Genome Sequencing Center for Infectious Disease"/>
            <person name="Wu L."/>
            <person name="Ma J."/>
        </authorList>
    </citation>
    <scope>NUCLEOTIDE SEQUENCE [LARGE SCALE GENOMIC DNA]</scope>
    <source>
        <strain evidence="3">CGMCC 1.19062</strain>
    </source>
</reference>
<evidence type="ECO:0000259" key="1">
    <source>
        <dbReference type="Pfam" id="PF08241"/>
    </source>
</evidence>
<proteinExistence type="predicted"/>
<dbReference type="EC" id="2.1.1.-" evidence="2"/>